<dbReference type="InterPro" id="IPR029063">
    <property type="entry name" value="SAM-dependent_MTases_sf"/>
</dbReference>
<reference evidence="3 4" key="1">
    <citation type="journal article" date="2016" name="Fungal Biol.">
        <title>The genome of Xylona heveae provides a window into fungal endophytism.</title>
        <authorList>
            <person name="Gazis R."/>
            <person name="Kuo A."/>
            <person name="Riley R."/>
            <person name="LaButti K."/>
            <person name="Lipzen A."/>
            <person name="Lin J."/>
            <person name="Amirebrahimi M."/>
            <person name="Hesse C.N."/>
            <person name="Spatafora J.W."/>
            <person name="Henrissat B."/>
            <person name="Hainaut M."/>
            <person name="Grigoriev I.V."/>
            <person name="Hibbett D.S."/>
        </authorList>
    </citation>
    <scope>NUCLEOTIDE SEQUENCE [LARGE SCALE GENOMIC DNA]</scope>
    <source>
        <strain evidence="3 4">TC161</strain>
    </source>
</reference>
<gene>
    <name evidence="3" type="ORF">L228DRAFT_237850</name>
</gene>
<feature type="region of interest" description="Disordered" evidence="1">
    <location>
        <begin position="462"/>
        <end position="492"/>
    </location>
</feature>
<protein>
    <recommendedName>
        <fullName evidence="2">Ribosomal RNA methyltransferase FtsJ domain-containing protein</fullName>
    </recommendedName>
</protein>
<dbReference type="SUPFAM" id="SSF53335">
    <property type="entry name" value="S-adenosyl-L-methionine-dependent methyltransferases"/>
    <property type="match status" value="1"/>
</dbReference>
<dbReference type="OMA" id="KRWKRIW"/>
<dbReference type="AlphaFoldDB" id="A0A165HBT4"/>
<dbReference type="EMBL" id="KV407457">
    <property type="protein sequence ID" value="KZF23269.1"/>
    <property type="molecule type" value="Genomic_DNA"/>
</dbReference>
<accession>A0A165HBT4</accession>
<keyword evidence="4" id="KW-1185">Reference proteome</keyword>
<evidence type="ECO:0000313" key="3">
    <source>
        <dbReference type="EMBL" id="KZF23269.1"/>
    </source>
</evidence>
<dbReference type="Pfam" id="PF01728">
    <property type="entry name" value="FtsJ"/>
    <property type="match status" value="1"/>
</dbReference>
<organism evidence="3 4">
    <name type="scientific">Xylona heveae (strain CBS 132557 / TC161)</name>
    <dbReference type="NCBI Taxonomy" id="1328760"/>
    <lineage>
        <taxon>Eukaryota</taxon>
        <taxon>Fungi</taxon>
        <taxon>Dikarya</taxon>
        <taxon>Ascomycota</taxon>
        <taxon>Pezizomycotina</taxon>
        <taxon>Xylonomycetes</taxon>
        <taxon>Xylonales</taxon>
        <taxon>Xylonaceae</taxon>
        <taxon>Xylona</taxon>
    </lineage>
</organism>
<evidence type="ECO:0000313" key="4">
    <source>
        <dbReference type="Proteomes" id="UP000076632"/>
    </source>
</evidence>
<dbReference type="GeneID" id="28896117"/>
<dbReference type="RefSeq" id="XP_018188824.1">
    <property type="nucleotide sequence ID" value="XM_018330980.1"/>
</dbReference>
<dbReference type="InterPro" id="IPR002877">
    <property type="entry name" value="RNA_MeTrfase_FtsJ_dom"/>
</dbReference>
<dbReference type="GO" id="GO:0008168">
    <property type="term" value="F:methyltransferase activity"/>
    <property type="evidence" value="ECO:0007669"/>
    <property type="project" value="InterPro"/>
</dbReference>
<dbReference type="Gene3D" id="3.40.50.150">
    <property type="entry name" value="Vaccinia Virus protein VP39"/>
    <property type="match status" value="1"/>
</dbReference>
<dbReference type="Proteomes" id="UP000076632">
    <property type="component" value="Unassembled WGS sequence"/>
</dbReference>
<evidence type="ECO:0000256" key="1">
    <source>
        <dbReference type="SAM" id="MobiDB-lite"/>
    </source>
</evidence>
<dbReference type="GO" id="GO:0032259">
    <property type="term" value="P:methylation"/>
    <property type="evidence" value="ECO:0007669"/>
    <property type="project" value="InterPro"/>
</dbReference>
<dbReference type="InParanoid" id="A0A165HBT4"/>
<feature type="domain" description="Ribosomal RNA methyltransferase FtsJ" evidence="2">
    <location>
        <begin position="186"/>
        <end position="370"/>
    </location>
</feature>
<proteinExistence type="predicted"/>
<dbReference type="STRING" id="1328760.A0A165HBT4"/>
<sequence>MGDSEAKRRPLKGPEDEVLAAYLSRHDAGFCKLAELREKGWNDPRVDDHYRMQQERADFADERRQKWFFTMMQELGAELHEATGAFTPISWSSGNQRVGGLFLRQENASVVKPSPIQDLQQNMASLSVLDTEQLKENEDLGRLKGSATAFRSAASNSSATQPNTQDLNNVSERNRMTSTTRNMSTLLNRDMQVLDLCMAPGGFAAAVLKQNPRAQVAGISLPLEDGGHKLRVLFGIRDSRVKVMFRDITMLTEEFGINGIPADHPDSDKFLNIRPYHGRTFDLVFCDGQVLRTHKRASYRESKEAIRLTCAQLILGLGRIKPGGNLVMLLHKVDDWNSAQILYTFSQFSRITLFKSSRKHKDRGAFYMIASNVQPGHPKAAAAVKEWQRVWRDATFGDKTTGLLADSSAEESAQTKPAFPLQREVTVHQLIEMFGETLIDHGRPIWKIQAKALANASFMRDATDGTRKGRPRESLIDQKCNEHEESSGKSTY</sequence>
<dbReference type="OrthoDB" id="417125at2759"/>
<evidence type="ECO:0000259" key="2">
    <source>
        <dbReference type="Pfam" id="PF01728"/>
    </source>
</evidence>
<name>A0A165HBT4_XYLHT</name>